<feature type="non-terminal residue" evidence="3">
    <location>
        <position position="229"/>
    </location>
</feature>
<organism evidence="3 4">
    <name type="scientific">Larinioides sclopetarius</name>
    <dbReference type="NCBI Taxonomy" id="280406"/>
    <lineage>
        <taxon>Eukaryota</taxon>
        <taxon>Metazoa</taxon>
        <taxon>Ecdysozoa</taxon>
        <taxon>Arthropoda</taxon>
        <taxon>Chelicerata</taxon>
        <taxon>Arachnida</taxon>
        <taxon>Araneae</taxon>
        <taxon>Araneomorphae</taxon>
        <taxon>Entelegynae</taxon>
        <taxon>Araneoidea</taxon>
        <taxon>Araneidae</taxon>
        <taxon>Larinioides</taxon>
    </lineage>
</organism>
<evidence type="ECO:0000256" key="1">
    <source>
        <dbReference type="SAM" id="MobiDB-lite"/>
    </source>
</evidence>
<sequence length="229" mass="25563">MKLLCKASFFLMCLISILIIVKGQTNRNNKKHLPIQVIVNPSKNSINPEENLIESESKAIELKIQSDENNSGKIDLTIAAAKEVKQASETLDRYSPQYNAASDRVDKDSSKNTKDVVSPTISQTSRQDQNTLYQSSEFSDIVPFDAMRQIYGQSQPFLFSRDHFSPLQSLRHLEENLAREVLPRAVGQSLTAVRSVNNDAPLGMIMAHPLYSVGFSTGLQSTHPYNSHP</sequence>
<gene>
    <name evidence="3" type="ORF">LARSCL_LOCUS10464</name>
</gene>
<name>A0AAV2A6D6_9ARAC</name>
<comment type="caution">
    <text evidence="3">The sequence shown here is derived from an EMBL/GenBank/DDBJ whole genome shotgun (WGS) entry which is preliminary data.</text>
</comment>
<accession>A0AAV2A6D6</accession>
<protein>
    <submittedName>
        <fullName evidence="3">Uncharacterized protein</fullName>
    </submittedName>
</protein>
<feature type="compositionally biased region" description="Basic and acidic residues" evidence="1">
    <location>
        <begin position="103"/>
        <end position="114"/>
    </location>
</feature>
<dbReference type="EMBL" id="CAXIEN010000124">
    <property type="protein sequence ID" value="CAL1279590.1"/>
    <property type="molecule type" value="Genomic_DNA"/>
</dbReference>
<feature type="chain" id="PRO_5043954214" evidence="2">
    <location>
        <begin position="24"/>
        <end position="229"/>
    </location>
</feature>
<reference evidence="3 4" key="1">
    <citation type="submission" date="2024-04" db="EMBL/GenBank/DDBJ databases">
        <authorList>
            <person name="Rising A."/>
            <person name="Reimegard J."/>
            <person name="Sonavane S."/>
            <person name="Akerstrom W."/>
            <person name="Nylinder S."/>
            <person name="Hedman E."/>
            <person name="Kallberg Y."/>
        </authorList>
    </citation>
    <scope>NUCLEOTIDE SEQUENCE [LARGE SCALE GENOMIC DNA]</scope>
</reference>
<evidence type="ECO:0000256" key="2">
    <source>
        <dbReference type="SAM" id="SignalP"/>
    </source>
</evidence>
<feature type="region of interest" description="Disordered" evidence="1">
    <location>
        <begin position="99"/>
        <end position="132"/>
    </location>
</feature>
<feature type="compositionally biased region" description="Polar residues" evidence="1">
    <location>
        <begin position="119"/>
        <end position="132"/>
    </location>
</feature>
<dbReference type="Proteomes" id="UP001497382">
    <property type="component" value="Unassembled WGS sequence"/>
</dbReference>
<keyword evidence="4" id="KW-1185">Reference proteome</keyword>
<proteinExistence type="predicted"/>
<keyword evidence="2" id="KW-0732">Signal</keyword>
<evidence type="ECO:0000313" key="4">
    <source>
        <dbReference type="Proteomes" id="UP001497382"/>
    </source>
</evidence>
<dbReference type="AlphaFoldDB" id="A0AAV2A6D6"/>
<evidence type="ECO:0000313" key="3">
    <source>
        <dbReference type="EMBL" id="CAL1279590.1"/>
    </source>
</evidence>
<feature type="signal peptide" evidence="2">
    <location>
        <begin position="1"/>
        <end position="23"/>
    </location>
</feature>